<organism evidence="10 11">
    <name type="scientific">Myxozyma melibiosi</name>
    <dbReference type="NCBI Taxonomy" id="54550"/>
    <lineage>
        <taxon>Eukaryota</taxon>
        <taxon>Fungi</taxon>
        <taxon>Dikarya</taxon>
        <taxon>Ascomycota</taxon>
        <taxon>Saccharomycotina</taxon>
        <taxon>Lipomycetes</taxon>
        <taxon>Lipomycetales</taxon>
        <taxon>Lipomycetaceae</taxon>
        <taxon>Myxozyma</taxon>
    </lineage>
</organism>
<accession>A0ABR1FAH8</accession>
<feature type="coiled-coil region" evidence="4">
    <location>
        <begin position="401"/>
        <end position="428"/>
    </location>
</feature>
<evidence type="ECO:0000259" key="8">
    <source>
        <dbReference type="Pfam" id="PF25036"/>
    </source>
</evidence>
<feature type="coiled-coil region" evidence="4">
    <location>
        <begin position="87"/>
        <end position="114"/>
    </location>
</feature>
<gene>
    <name evidence="10" type="ORF">BZA70DRAFT_306307</name>
</gene>
<evidence type="ECO:0000256" key="4">
    <source>
        <dbReference type="SAM" id="Coils"/>
    </source>
</evidence>
<keyword evidence="11" id="KW-1185">Reference proteome</keyword>
<dbReference type="Pfam" id="PF25033">
    <property type="entry name" value="VPS13_M"/>
    <property type="match status" value="1"/>
</dbReference>
<dbReference type="RefSeq" id="XP_064769795.1">
    <property type="nucleotide sequence ID" value="XM_064914802.1"/>
</dbReference>
<keyword evidence="2" id="KW-0813">Transport</keyword>
<dbReference type="InterPro" id="IPR009543">
    <property type="entry name" value="VPS13_VAB"/>
</dbReference>
<protein>
    <recommendedName>
        <fullName evidence="12">Vacuolar protein sorting-associated protein</fullName>
    </recommendedName>
</protein>
<reference evidence="10 11" key="1">
    <citation type="submission" date="2024-03" db="EMBL/GenBank/DDBJ databases">
        <title>Genome-scale model development and genomic sequencing of the oleaginous clade Lipomyces.</title>
        <authorList>
            <consortium name="Lawrence Berkeley National Laboratory"/>
            <person name="Czajka J.J."/>
            <person name="Han Y."/>
            <person name="Kim J."/>
            <person name="Mondo S.J."/>
            <person name="Hofstad B.A."/>
            <person name="Robles A."/>
            <person name="Haridas S."/>
            <person name="Riley R."/>
            <person name="LaButti K."/>
            <person name="Pangilinan J."/>
            <person name="Andreopoulos W."/>
            <person name="Lipzen A."/>
            <person name="Yan J."/>
            <person name="Wang M."/>
            <person name="Ng V."/>
            <person name="Grigoriev I.V."/>
            <person name="Spatafora J.W."/>
            <person name="Magnuson J.K."/>
            <person name="Baker S.E."/>
            <person name="Pomraning K.R."/>
        </authorList>
    </citation>
    <scope>NUCLEOTIDE SEQUENCE [LARGE SCALE GENOMIC DNA]</scope>
    <source>
        <strain evidence="10 11">Phaff 52-87</strain>
    </source>
</reference>
<sequence>MLEGLVASLLNRFLVKNFDPKQLNIGIWSGDVKLRKLELKREALDKFQLPIDVVEGHLGDLTLQIPWSNLKNKPVKVIIENVYLLAIPKANQQYDEAEEERRKQMLKMERLENAELLMQAQPEGLSAEEQKKNQSFTESLVTKIVDNLQITIKHIHFRYEDTISAPGHPFSLGLTLTEFSAVSTDQTWNPIFIQDNVLTTHKLAKLERLAIYWNTDSELLSNSETDIVTAFTEIQNNQKALTGGGNKNQYILKPVSGEGRITIHKGSPTTIANSKAELFFDEIGFILDEYQYRDALMMVDLFHFYVRTEQFKNMRPSTPLEDDPKAWFRFAGNVILREIHEKHRQWSWSYFKERRDDRKRYIELYKISVVADPNAKLTETQKEELLTLEFKLSLEDLRFYRSLAKAELRKERRKVKALAARSQAAQQQAEPAKRGWMAWAWGSSAPAASDGSVSPSKESATDDAAVMTDQQRKELYDAIEWDEEKKPAAEMLDLPRDAVKMQLKLSLGTGSFALKRDPRGAAAEILQLVSDTFSVNYLQRPDSFLVELSLEELKVHDGTADNLLYPDIVRVKRSAQSPKSQLPIMDLTDSMELDSEADVSPPSDPFFFLQFEKNPLDESADSSLKMKMGSMEIFYNKTFIEEIAQFFKPPKSHMESFGALIYAAGATVEGFTNQTRAGLEYALQEHKTLNAKLDLRAPLIILPSSATERNAPCMVLDAGHVNIVSNLVDKAVIREVQSKQSTQYQEEDYETLKSLMYDRFQLNLESTQVLVGPNVEDTIAQLQESKNQHKHFHILDKINMSLLVEISIVAKAANLTKFRVSGHLPVLHVSMSDMKYKTLMHLINSSIPNMSFLDDTDSLVDVGTIPEETPARPNMTRTESSNAQPGTSPSKFRFSSQDLGRVQEISELIAETEGESDDDDDGDTFVEAGDEHSHVHTSDGRIVPTGGGTEASYEQRIFEFNFTVDKVQGSLYRGGMVSGTSSQQGSSEDFGEHLLVDVILEHFEFVFFNRAYDMHAEIILSKLTVEDKIESNPSPEFSHLISSDSYYDLKESEGAVARKDGKDTNNLFHITYVKVQKESPEYLSTFEGIDQSIAVSISTLNFVITRKSILTLLDFLQMMFAGDDASEDEDQIVEITDESDNELEVASTVVSSESGPDKMKLKLDLSTIGLVLNDDGVRLATIRIDQADIGIFTMGKTMRVGGRIGNFTLKDHEIIDETGTEVENELVSIQGNELADFRYETFDQRSLQVAYPGYNSSIYFRSGSIQVNFVEESFQRILQFLAKFAEMKTLYDSAREAAVQQASQMKDPDKIHFDVIVRTPIFLFSRESPYYGGEGSGSSKSDVLTVHLGELYIQNNFSTLENPVTGQSSTVNKINAGLRQTRITSVFHFPDDVVQELQMIENLDITFKMVYVEHTRGVDRPALEIVGSMSDVNLKLTESQYVFIINFLKSLSTTFQSPPPQDDEAAENMRNRAIHANSEPPKRRASKSIAPSSSAGAASSDQNNSKAIMSSSSDQDSFTKIDFVFRLQLLSLELFKDTDSDTITSEPATLSKLALDGTDVKMRMKSDDSIESEFHVKSFTIFDSRQHQKNKFREIVPPIKHDGCQFMASISTMKNDDGVTDMIAILSIDSPRFIFAIDYIFSLKAFFVDSLQIEEDDSYSDDDENSDSDATRVDGDSAMATENSDAVTKYGVVDVGEEPEPTGSVSFRINIVDASVILIANPLSSSSEAIVLRIKEIMLTQQNAFTMSARQVGIYLCRMDLFEENRLRILDDFNIIFSIDNNHGGIQHKTLINIGVEALVLRVSLRDILLALSIVNKASELSPEQAKPVQKRPYSRFSSNKRLKQLAKKPKPIAADRPPRLPPRTISAAPTGEPTSALLRSEELSADLDGLRLVLIGGVHELPLLDMCIKQFPVHVRNWSSEMHADTSIEMFVNIYNYSKSAWEPLIEPWFLGFHMTRTLEPSSMAISFNSRKTLEVTVTTQTIAVLSNAVEMMSGDSDLLSKPPDANAPYRVKNQTGYTLQVWVDNTDNPEFSMAKEIADGEEVPWRFDDWRKLRENLSEDSQHGTVGVRLKGTDFDAVTRIPANKEGEALYVLYPKTMKVAHRLVCEVKLREDKVKHITFRSALLVENNSQIPIELKVNGETEGKIWTIVPGDSQALPINQIFDQSFKIRPGAGLGFGWCEETLFWRDMLQPHQPYITCKSTDNDDDEEPTSFYFQLFAQFDKKEPLTRLYPHMKIRVTAPIEVVNLLPYDFNYMIYDKKLRREWSNFLRKGLQSPIHVVKLSHLLMLSLTMRDSGFEHTDFAVINSSAQDDFKPESKLSTRNRNGQKLNLYLHYYVIPNSGGAFRVSIYCPYIILNKTGLDLQIKAGAVTASSKFEAEDIGDDDTKKRAIPMMFSYSTVDTRNRALLRLSDSQWSSPQSFEAIGGNTDVVVPSIDRTREIHLGIHVSEGQGKYKMTKVVSITPRFILKNRLSEDLNMREPGSSTVMTIKSGEVYPLHFLQQVPEKQLSLSFPVEGAPWSSPFNISDLGRTHIKLTKPGSGPKLLKVEVMIEQATVFLHIDMEKSNWPYSIRNFSNTEFTFYQSNPYINYEDDQDMTYRAANVKRFTPIKYRLPPKSVMPYAWDYPAAKQKELVICAANVERHVALAEIGNLVPMKIPPTRDGEAQIIDINVVADGPIQTLVLSDYDQSRSLYKPKYNVSQASFASSTGSGNNGFEAIEDDGDITFRATVSLEGVGISLINSRMQELCYITFRGFEFKYNESAIYQTIATRLKWIQIDNMLFGGIYPIVFYPSVLPQTTKEMESHPTLSFSITRVKDESHGVLYIKYATILLQQMTVEIDEDFLFALLDFSKVPGASWSTNEIDELCDDVIEIPEPSMTAAGNDVYFEVLHIQPAQMDLSFVRTERVNVEDKTSSQNALMFFLNILTMAIGNINDAPVQLNALVLENARVSTSMLFQLMATHYGQQFFFQVHKILGSADFLGNPVGLFNNLSSGVMDIFYEPYQGFIMNDRPQELGIGLAKGGISFLRKSVFGVSDSIAKISGSISKGLAVATLDKQFQDRRRISRTRNKPRHALYGVTAGANSFVEGLASGVSGLALAPMRGASEEGASGFFKGLGRGLVGLPTKTAIGLFDMANNVSEGIRNTTTVFDGQGIDRVRLPRFIGRDMTCKPYSQREAIGQAWLKQLNEGDYFNEEYVAHMSLPGEELVVIVTYTRILLMHTRRMTTLWDVQFDQLQTVSMEKGGIALVLWGGIQGPFVPISDESARQYLYNKIGMAVEDYNQYRQALV</sequence>
<feature type="region of interest" description="Disordered" evidence="5">
    <location>
        <begin position="1844"/>
        <end position="1873"/>
    </location>
</feature>
<evidence type="ECO:0000256" key="2">
    <source>
        <dbReference type="ARBA" id="ARBA00022448"/>
    </source>
</evidence>
<feature type="region of interest" description="Disordered" evidence="5">
    <location>
        <begin position="1474"/>
        <end position="1512"/>
    </location>
</feature>
<dbReference type="Proteomes" id="UP001498771">
    <property type="component" value="Unassembled WGS sequence"/>
</dbReference>
<feature type="domain" description="Chorein N-terminal" evidence="6">
    <location>
        <begin position="1"/>
        <end position="849"/>
    </location>
</feature>
<keyword evidence="4" id="KW-0175">Coiled coil</keyword>
<evidence type="ECO:0000259" key="6">
    <source>
        <dbReference type="Pfam" id="PF12624"/>
    </source>
</evidence>
<feature type="region of interest" description="Disordered" evidence="5">
    <location>
        <begin position="867"/>
        <end position="895"/>
    </location>
</feature>
<feature type="domain" description="VPS13-like middle region" evidence="7">
    <location>
        <begin position="1174"/>
        <end position="1983"/>
    </location>
</feature>
<evidence type="ECO:0000259" key="9">
    <source>
        <dbReference type="Pfam" id="PF25037"/>
    </source>
</evidence>
<dbReference type="PANTHER" id="PTHR16166">
    <property type="entry name" value="VACUOLAR PROTEIN SORTING-ASSOCIATED PROTEIN VPS13"/>
    <property type="match status" value="1"/>
</dbReference>
<dbReference type="EMBL" id="JBBJBU010000002">
    <property type="protein sequence ID" value="KAK7206762.1"/>
    <property type="molecule type" value="Genomic_DNA"/>
</dbReference>
<dbReference type="GeneID" id="90040314"/>
<evidence type="ECO:0000313" key="10">
    <source>
        <dbReference type="EMBL" id="KAK7206762.1"/>
    </source>
</evidence>
<dbReference type="Pfam" id="PF25036">
    <property type="entry name" value="VPS13_VAB"/>
    <property type="match status" value="1"/>
</dbReference>
<proteinExistence type="inferred from homology"/>
<dbReference type="InterPro" id="IPR056747">
    <property type="entry name" value="VPS13-like_M"/>
</dbReference>
<evidence type="ECO:0008006" key="12">
    <source>
        <dbReference type="Google" id="ProtNLM"/>
    </source>
</evidence>
<dbReference type="PIRSF" id="PIRSF037235">
    <property type="entry name" value="VPS13_fungi"/>
    <property type="match status" value="1"/>
</dbReference>
<evidence type="ECO:0000313" key="11">
    <source>
        <dbReference type="Proteomes" id="UP001498771"/>
    </source>
</evidence>
<comment type="similarity">
    <text evidence="1">Belongs to the VPS13 family.</text>
</comment>
<dbReference type="InterPro" id="IPR026854">
    <property type="entry name" value="VPS13_N"/>
</dbReference>
<dbReference type="PANTHER" id="PTHR16166:SF93">
    <property type="entry name" value="INTERMEMBRANE LIPID TRANSFER PROTEIN VPS13"/>
    <property type="match status" value="1"/>
</dbReference>
<feature type="region of interest" description="Disordered" evidence="5">
    <location>
        <begin position="1657"/>
        <end position="1678"/>
    </location>
</feature>
<feature type="domain" description="Vacuolar protein sorting-associated protein 13 VPS13 adaptor binding" evidence="8">
    <location>
        <begin position="2051"/>
        <end position="2632"/>
    </location>
</feature>
<feature type="compositionally biased region" description="Polar residues" evidence="5">
    <location>
        <begin position="875"/>
        <end position="895"/>
    </location>
</feature>
<dbReference type="InterPro" id="IPR017148">
    <property type="entry name" value="VPS13_fungi"/>
</dbReference>
<dbReference type="Pfam" id="PF25037">
    <property type="entry name" value="VPS13_C"/>
    <property type="match status" value="1"/>
</dbReference>
<feature type="compositionally biased region" description="Polar residues" evidence="5">
    <location>
        <begin position="1501"/>
        <end position="1512"/>
    </location>
</feature>
<feature type="compositionally biased region" description="Low complexity" evidence="5">
    <location>
        <begin position="1487"/>
        <end position="1500"/>
    </location>
</feature>
<feature type="compositionally biased region" description="Acidic residues" evidence="5">
    <location>
        <begin position="1657"/>
        <end position="1667"/>
    </location>
</feature>
<evidence type="ECO:0000259" key="7">
    <source>
        <dbReference type="Pfam" id="PF25033"/>
    </source>
</evidence>
<comment type="caution">
    <text evidence="10">The sequence shown here is derived from an EMBL/GenBank/DDBJ whole genome shotgun (WGS) entry which is preliminary data.</text>
</comment>
<evidence type="ECO:0000256" key="5">
    <source>
        <dbReference type="SAM" id="MobiDB-lite"/>
    </source>
</evidence>
<evidence type="ECO:0000256" key="3">
    <source>
        <dbReference type="ARBA" id="ARBA00023055"/>
    </source>
</evidence>
<feature type="domain" description="Intermembrane lipid transfer protein VPS13-like C-terminal" evidence="9">
    <location>
        <begin position="3159"/>
        <end position="3264"/>
    </location>
</feature>
<keyword evidence="3" id="KW-0445">Lipid transport</keyword>
<dbReference type="Pfam" id="PF12624">
    <property type="entry name" value="VPS13_N"/>
    <property type="match status" value="1"/>
</dbReference>
<dbReference type="InterPro" id="IPR026847">
    <property type="entry name" value="VPS13"/>
</dbReference>
<dbReference type="InterPro" id="IPR056748">
    <property type="entry name" value="VPS13-like_C"/>
</dbReference>
<name>A0ABR1FAH8_9ASCO</name>
<evidence type="ECO:0000256" key="1">
    <source>
        <dbReference type="ARBA" id="ARBA00006545"/>
    </source>
</evidence>